<dbReference type="AlphaFoldDB" id="A0AB34GZR5"/>
<name>A0AB34GZR5_ESCRO</name>
<accession>A0AB34GZR5</accession>
<dbReference type="EMBL" id="JAIQCJ010002027">
    <property type="protein sequence ID" value="KAJ8784934.1"/>
    <property type="molecule type" value="Genomic_DNA"/>
</dbReference>
<dbReference type="PANTHER" id="PTHR21512:SF5">
    <property type="entry name" value="TRAFFICKING PROTEIN PARTICLE COMPLEX SUBUNIT 9"/>
    <property type="match status" value="1"/>
</dbReference>
<organism evidence="3 4">
    <name type="scientific">Eschrichtius robustus</name>
    <name type="common">California gray whale</name>
    <name type="synonym">Eschrichtius gibbosus</name>
    <dbReference type="NCBI Taxonomy" id="9764"/>
    <lineage>
        <taxon>Eukaryota</taxon>
        <taxon>Metazoa</taxon>
        <taxon>Chordata</taxon>
        <taxon>Craniata</taxon>
        <taxon>Vertebrata</taxon>
        <taxon>Euteleostomi</taxon>
        <taxon>Mammalia</taxon>
        <taxon>Eutheria</taxon>
        <taxon>Laurasiatheria</taxon>
        <taxon>Artiodactyla</taxon>
        <taxon>Whippomorpha</taxon>
        <taxon>Cetacea</taxon>
        <taxon>Mysticeti</taxon>
        <taxon>Eschrichtiidae</taxon>
        <taxon>Eschrichtius</taxon>
    </lineage>
</organism>
<reference evidence="3 4" key="1">
    <citation type="submission" date="2022-11" db="EMBL/GenBank/DDBJ databases">
        <title>Whole genome sequence of Eschrichtius robustus ER-17-0199.</title>
        <authorList>
            <person name="Bruniche-Olsen A."/>
            <person name="Black A.N."/>
            <person name="Fields C.J."/>
            <person name="Walden K."/>
            <person name="Dewoody J.A."/>
        </authorList>
    </citation>
    <scope>NUCLEOTIDE SEQUENCE [LARGE SCALE GENOMIC DNA]</scope>
    <source>
        <strain evidence="3">ER-17-0199</strain>
        <tissue evidence="3">Blubber</tissue>
    </source>
</reference>
<sequence length="365" mass="40157">MTLCEGCGPCETHPLPRALTTNGINPDTSTEIGRAKNCLSPEDIIDKYKEAISYYSKYKNAGVIELEACVKAVRVLAIQKRSMEASEFLQNAVYINLRQLSEEEKIQRYSVLSELYELIGFHRKSAFFKRVAAMQCVAPSISEPGWRACYKLLLETLPGYSLSLDPQDFNKGMHRGWAAVQMRLLHELVYASRRMGNPALSVRHLSFLLQTMLDFLSDQGRPSAPSPKGRTGSRGEVPISCGGHCLERTPPRASGMRPERGLWHWDGRAVCGNGRPEDGVLAFLPGTPAFPCCPAAVGHSRVRPVAGVNTDVLPVPEVTFELSWRPRDSGGKAVGRGIAAAVRAGARCEEFRMLPVCLLAEQCLV</sequence>
<evidence type="ECO:0000313" key="4">
    <source>
        <dbReference type="Proteomes" id="UP001159641"/>
    </source>
</evidence>
<protein>
    <recommendedName>
        <fullName evidence="2">Trs120/TRAPPC9 TPR region domain-containing protein</fullName>
    </recommendedName>
</protein>
<evidence type="ECO:0000259" key="2">
    <source>
        <dbReference type="Pfam" id="PF26251"/>
    </source>
</evidence>
<dbReference type="InterPro" id="IPR013935">
    <property type="entry name" value="Trs120_TRAPPC9"/>
</dbReference>
<dbReference type="Proteomes" id="UP001159641">
    <property type="component" value="Unassembled WGS sequence"/>
</dbReference>
<comment type="caution">
    <text evidence="3">The sequence shown here is derived from an EMBL/GenBank/DDBJ whole genome shotgun (WGS) entry which is preliminary data.</text>
</comment>
<dbReference type="PANTHER" id="PTHR21512">
    <property type="entry name" value="TRAFFICKING PROTEIN PARTICLE COMPLEX SUBUNIT 9"/>
    <property type="match status" value="1"/>
</dbReference>
<proteinExistence type="predicted"/>
<evidence type="ECO:0000313" key="3">
    <source>
        <dbReference type="EMBL" id="KAJ8784934.1"/>
    </source>
</evidence>
<keyword evidence="4" id="KW-1185">Reference proteome</keyword>
<feature type="domain" description="Trs120/TRAPPC9 TPR region" evidence="2">
    <location>
        <begin position="83"/>
        <end position="218"/>
    </location>
</feature>
<feature type="region of interest" description="Disordered" evidence="1">
    <location>
        <begin position="218"/>
        <end position="241"/>
    </location>
</feature>
<evidence type="ECO:0000256" key="1">
    <source>
        <dbReference type="SAM" id="MobiDB-lite"/>
    </source>
</evidence>
<dbReference type="InterPro" id="IPR058564">
    <property type="entry name" value="TPR_TRAPPC9_Trs120"/>
</dbReference>
<dbReference type="GO" id="GO:0005802">
    <property type="term" value="C:trans-Golgi network"/>
    <property type="evidence" value="ECO:0007669"/>
    <property type="project" value="TreeGrafter"/>
</dbReference>
<gene>
    <name evidence="3" type="ORF">J1605_007490</name>
</gene>
<dbReference type="Pfam" id="PF26251">
    <property type="entry name" value="TPR_TRAPPC9-Trs120"/>
    <property type="match status" value="1"/>
</dbReference>